<feature type="transmembrane region" description="Helical" evidence="7">
    <location>
        <begin position="72"/>
        <end position="92"/>
    </location>
</feature>
<protein>
    <submittedName>
        <fullName evidence="10">ABC transporter ATP-binding protein</fullName>
    </submittedName>
</protein>
<dbReference type="SMART" id="SM00382">
    <property type="entry name" value="AAA"/>
    <property type="match status" value="1"/>
</dbReference>
<dbReference type="Pfam" id="PF00005">
    <property type="entry name" value="ABC_tran"/>
    <property type="match status" value="1"/>
</dbReference>
<keyword evidence="2 7" id="KW-0812">Transmembrane</keyword>
<reference evidence="11" key="1">
    <citation type="submission" date="2023-05" db="EMBL/GenBank/DDBJ databases">
        <title>Draft genome of Pseudofrankia sp. BMG5.37.</title>
        <authorList>
            <person name="Gtari M."/>
            <person name="Ghodhbane F."/>
            <person name="Sbissi I."/>
        </authorList>
    </citation>
    <scope>NUCLEOTIDE SEQUENCE [LARGE SCALE GENOMIC DNA]</scope>
    <source>
        <strain evidence="11">BMG 814</strain>
    </source>
</reference>
<proteinExistence type="predicted"/>
<dbReference type="Gene3D" id="3.40.50.300">
    <property type="entry name" value="P-loop containing nucleotide triphosphate hydrolases"/>
    <property type="match status" value="1"/>
</dbReference>
<keyword evidence="6 7" id="KW-0472">Membrane</keyword>
<dbReference type="EMBL" id="JASNFN010000021">
    <property type="protein sequence ID" value="MDP5184201.1"/>
    <property type="molecule type" value="Genomic_DNA"/>
</dbReference>
<feature type="transmembrane region" description="Helical" evidence="7">
    <location>
        <begin position="153"/>
        <end position="172"/>
    </location>
</feature>
<dbReference type="PROSITE" id="PS50893">
    <property type="entry name" value="ABC_TRANSPORTER_2"/>
    <property type="match status" value="1"/>
</dbReference>
<feature type="transmembrane region" description="Helical" evidence="7">
    <location>
        <begin position="178"/>
        <end position="195"/>
    </location>
</feature>
<evidence type="ECO:0000256" key="5">
    <source>
        <dbReference type="ARBA" id="ARBA00022989"/>
    </source>
</evidence>
<dbReference type="Gene3D" id="1.20.1560.10">
    <property type="entry name" value="ABC transporter type 1, transmembrane domain"/>
    <property type="match status" value="1"/>
</dbReference>
<evidence type="ECO:0000313" key="11">
    <source>
        <dbReference type="Proteomes" id="UP001233673"/>
    </source>
</evidence>
<keyword evidence="5 7" id="KW-1133">Transmembrane helix</keyword>
<keyword evidence="3" id="KW-0547">Nucleotide-binding</keyword>
<name>A0ABT9IF57_9ACTN</name>
<dbReference type="InterPro" id="IPR003439">
    <property type="entry name" value="ABC_transporter-like_ATP-bd"/>
</dbReference>
<sequence>MTAATQLEDREHEGALATLRRGLRMMPEFRRGLPVTFALALVATAGRVVVPIAVQQVIDRGLASPEGPDLGLVSWLVAACAVVVVLTAVAVYRMNVRLFRTTETALAGLRERAFRHVHDLSVLHQQGQRRGSLVSRVTSDVDQLSVFMQWGGVLGLVSVGQLVVATVVMFVYSWQLTLLVLVCFVPLVFAVRWFARRLVQVYGVVRERVGDVLAAVSESVVGAPTVRAYGVRARTAERLDAAIDRHYRAQVDAQKVTAAVFVSGEFVAAVANAAVVVVGVLLGLAGDITPGTLVAFLFLVTLFVAPVQTASEVLNEAQNAVAGFRRVLDVLDTEPDVRDPAVAAPDRVRELPAGPLGVRFEHVTFRYAPGARAALDDVDLTIAPRTRAAIVGETGSGKTTFAKLVTRLMDPVEGRVLLGSADAGWVPLPDVAFSSLRARVVMVPQDGFLFDATVADNVRYGRPGMTDDDVVAAFGDLGLGPWVAGLPAGVGTPVGQRGESLSAGERQLVAVARAYVADPHLLVLDEATSAVDPATEQRLTRALDTLTEGRTTLTIAHRLSTAERADEVLVVDAGHVVQRGTHAELVDAEGPYARLHASWRRSSAGEPEPVA</sequence>
<evidence type="ECO:0000256" key="3">
    <source>
        <dbReference type="ARBA" id="ARBA00022741"/>
    </source>
</evidence>
<dbReference type="RefSeq" id="WP_306000788.1">
    <property type="nucleotide sequence ID" value="NZ_JASNFN010000021.1"/>
</dbReference>
<dbReference type="Proteomes" id="UP001233673">
    <property type="component" value="Unassembled WGS sequence"/>
</dbReference>
<dbReference type="SUPFAM" id="SSF52540">
    <property type="entry name" value="P-loop containing nucleoside triphosphate hydrolases"/>
    <property type="match status" value="1"/>
</dbReference>
<evidence type="ECO:0000256" key="6">
    <source>
        <dbReference type="ARBA" id="ARBA00023136"/>
    </source>
</evidence>
<comment type="subcellular location">
    <subcellularLocation>
        <location evidence="1">Cell membrane</location>
        <topology evidence="1">Multi-pass membrane protein</topology>
    </subcellularLocation>
</comment>
<feature type="transmembrane region" description="Helical" evidence="7">
    <location>
        <begin position="256"/>
        <end position="282"/>
    </location>
</feature>
<keyword evidence="11" id="KW-1185">Reference proteome</keyword>
<dbReference type="InterPro" id="IPR003593">
    <property type="entry name" value="AAA+_ATPase"/>
</dbReference>
<feature type="transmembrane region" description="Helical" evidence="7">
    <location>
        <begin position="33"/>
        <end position="52"/>
    </location>
</feature>
<feature type="transmembrane region" description="Helical" evidence="7">
    <location>
        <begin position="288"/>
        <end position="307"/>
    </location>
</feature>
<dbReference type="SUPFAM" id="SSF90123">
    <property type="entry name" value="ABC transporter transmembrane region"/>
    <property type="match status" value="1"/>
</dbReference>
<evidence type="ECO:0000313" key="10">
    <source>
        <dbReference type="EMBL" id="MDP5184201.1"/>
    </source>
</evidence>
<accession>A0ABT9IF57</accession>
<organism evidence="10 11">
    <name type="scientific">Blastococcus carthaginiensis</name>
    <dbReference type="NCBI Taxonomy" id="3050034"/>
    <lineage>
        <taxon>Bacteria</taxon>
        <taxon>Bacillati</taxon>
        <taxon>Actinomycetota</taxon>
        <taxon>Actinomycetes</taxon>
        <taxon>Geodermatophilales</taxon>
        <taxon>Geodermatophilaceae</taxon>
        <taxon>Blastococcus</taxon>
    </lineage>
</organism>
<evidence type="ECO:0000259" key="8">
    <source>
        <dbReference type="PROSITE" id="PS50893"/>
    </source>
</evidence>
<dbReference type="InterPro" id="IPR036640">
    <property type="entry name" value="ABC1_TM_sf"/>
</dbReference>
<evidence type="ECO:0000256" key="1">
    <source>
        <dbReference type="ARBA" id="ARBA00004651"/>
    </source>
</evidence>
<evidence type="ECO:0000256" key="2">
    <source>
        <dbReference type="ARBA" id="ARBA00022692"/>
    </source>
</evidence>
<dbReference type="Pfam" id="PF00664">
    <property type="entry name" value="ABC_membrane"/>
    <property type="match status" value="1"/>
</dbReference>
<evidence type="ECO:0000259" key="9">
    <source>
        <dbReference type="PROSITE" id="PS50929"/>
    </source>
</evidence>
<dbReference type="InterPro" id="IPR017871">
    <property type="entry name" value="ABC_transporter-like_CS"/>
</dbReference>
<dbReference type="InterPro" id="IPR027417">
    <property type="entry name" value="P-loop_NTPase"/>
</dbReference>
<evidence type="ECO:0000256" key="7">
    <source>
        <dbReference type="SAM" id="Phobius"/>
    </source>
</evidence>
<feature type="domain" description="ABC transmembrane type-1" evidence="9">
    <location>
        <begin position="35"/>
        <end position="319"/>
    </location>
</feature>
<dbReference type="PROSITE" id="PS00211">
    <property type="entry name" value="ABC_TRANSPORTER_1"/>
    <property type="match status" value="1"/>
</dbReference>
<gene>
    <name evidence="10" type="ORF">QOZ88_16325</name>
</gene>
<dbReference type="PANTHER" id="PTHR43394:SF1">
    <property type="entry name" value="ATP-BINDING CASSETTE SUB-FAMILY B MEMBER 10, MITOCHONDRIAL"/>
    <property type="match status" value="1"/>
</dbReference>
<dbReference type="PROSITE" id="PS50929">
    <property type="entry name" value="ABC_TM1F"/>
    <property type="match status" value="1"/>
</dbReference>
<dbReference type="InterPro" id="IPR039421">
    <property type="entry name" value="Type_1_exporter"/>
</dbReference>
<dbReference type="InterPro" id="IPR011527">
    <property type="entry name" value="ABC1_TM_dom"/>
</dbReference>
<feature type="domain" description="ABC transporter" evidence="8">
    <location>
        <begin position="358"/>
        <end position="598"/>
    </location>
</feature>
<dbReference type="GO" id="GO:0005524">
    <property type="term" value="F:ATP binding"/>
    <property type="evidence" value="ECO:0007669"/>
    <property type="project" value="UniProtKB-KW"/>
</dbReference>
<keyword evidence="4 10" id="KW-0067">ATP-binding</keyword>
<evidence type="ECO:0000256" key="4">
    <source>
        <dbReference type="ARBA" id="ARBA00022840"/>
    </source>
</evidence>
<dbReference type="PANTHER" id="PTHR43394">
    <property type="entry name" value="ATP-DEPENDENT PERMEASE MDL1, MITOCHONDRIAL"/>
    <property type="match status" value="1"/>
</dbReference>
<comment type="caution">
    <text evidence="10">The sequence shown here is derived from an EMBL/GenBank/DDBJ whole genome shotgun (WGS) entry which is preliminary data.</text>
</comment>